<dbReference type="Gene3D" id="3.90.190.10">
    <property type="entry name" value="Protein tyrosine phosphatase superfamily"/>
    <property type="match status" value="1"/>
</dbReference>
<reference evidence="3" key="2">
    <citation type="submission" date="2024-04" db="EMBL/GenBank/DDBJ databases">
        <authorList>
            <person name="Chen Y."/>
            <person name="Shah S."/>
            <person name="Dougan E. K."/>
            <person name="Thang M."/>
            <person name="Chan C."/>
        </authorList>
    </citation>
    <scope>NUCLEOTIDE SEQUENCE [LARGE SCALE GENOMIC DNA]</scope>
</reference>
<dbReference type="Proteomes" id="UP001152797">
    <property type="component" value="Unassembled WGS sequence"/>
</dbReference>
<dbReference type="InterPro" id="IPR029021">
    <property type="entry name" value="Prot-tyrosine_phosphatase-like"/>
</dbReference>
<feature type="compositionally biased region" description="Basic and acidic residues" evidence="1">
    <location>
        <begin position="1097"/>
        <end position="1119"/>
    </location>
</feature>
<gene>
    <name evidence="2" type="ORF">C1SCF055_LOCUS28761</name>
</gene>
<feature type="region of interest" description="Disordered" evidence="1">
    <location>
        <begin position="366"/>
        <end position="463"/>
    </location>
</feature>
<accession>A0A9P1G6K7</accession>
<evidence type="ECO:0000313" key="4">
    <source>
        <dbReference type="Proteomes" id="UP001152797"/>
    </source>
</evidence>
<feature type="compositionally biased region" description="Low complexity" evidence="1">
    <location>
        <begin position="864"/>
        <end position="873"/>
    </location>
</feature>
<keyword evidence="4" id="KW-1185">Reference proteome</keyword>
<feature type="compositionally biased region" description="Pro residues" evidence="1">
    <location>
        <begin position="610"/>
        <end position="619"/>
    </location>
</feature>
<dbReference type="SUPFAM" id="SSF52799">
    <property type="entry name" value="(Phosphotyrosine protein) phosphatases II"/>
    <property type="match status" value="1"/>
</dbReference>
<comment type="caution">
    <text evidence="2">The sequence shown here is derived from an EMBL/GenBank/DDBJ whole genome shotgun (WGS) entry which is preliminary data.</text>
</comment>
<evidence type="ECO:0000256" key="1">
    <source>
        <dbReference type="SAM" id="MobiDB-lite"/>
    </source>
</evidence>
<feature type="region of interest" description="Disordered" evidence="1">
    <location>
        <begin position="853"/>
        <end position="900"/>
    </location>
</feature>
<feature type="compositionally biased region" description="Basic and acidic residues" evidence="1">
    <location>
        <begin position="783"/>
        <end position="822"/>
    </location>
</feature>
<proteinExistence type="predicted"/>
<organism evidence="2">
    <name type="scientific">Cladocopium goreaui</name>
    <dbReference type="NCBI Taxonomy" id="2562237"/>
    <lineage>
        <taxon>Eukaryota</taxon>
        <taxon>Sar</taxon>
        <taxon>Alveolata</taxon>
        <taxon>Dinophyceae</taxon>
        <taxon>Suessiales</taxon>
        <taxon>Symbiodiniaceae</taxon>
        <taxon>Cladocopium</taxon>
    </lineage>
</organism>
<feature type="region of interest" description="Disordered" evidence="1">
    <location>
        <begin position="1097"/>
        <end position="1166"/>
    </location>
</feature>
<feature type="compositionally biased region" description="Low complexity" evidence="1">
    <location>
        <begin position="2255"/>
        <end position="2265"/>
    </location>
</feature>
<protein>
    <submittedName>
        <fullName evidence="2">Uncharacterized protein</fullName>
    </submittedName>
</protein>
<evidence type="ECO:0000313" key="2">
    <source>
        <dbReference type="EMBL" id="CAI4002844.1"/>
    </source>
</evidence>
<dbReference type="EMBL" id="CAMXCT030003168">
    <property type="protein sequence ID" value="CAL4790156.1"/>
    <property type="molecule type" value="Genomic_DNA"/>
</dbReference>
<sequence>MTVVSKPQKDTKEVKLQFLLRIRASGLSHAFSTNDSRFDTVRGLWLGSGMDSDEVLEEKIAALSKYLVADTYGNVQVWSRILKAPVDRLRADEVAHFLFTVLQLRLPSEGTYAAITGVLASLDPSCTSFDLRTKLQTVKTAWTSMKTRLGKTHADPPQLLQTLPATFEELPEELRAQFGEARPLHPWPINAGEVERQILRVPIRSTHASLQEKKANPLEALADILMLRAQGGRSSGENIFEAGLKNLKIFSPTRRSSAEGKDKEKQLQLQRLAVGDALRHGASGGVPQAPLCLEDQRSGTEVPPCAPARSGAKIKAVGDAFSTGDAGCGSISTGACHLQMLVPVGDNVISARGAASEHITTVACPREASVPEGDKQQPAVPAGDAGRLEKQQGAPKTRSGAYEAHAAKFLASRQAAKEAKANRGSGEEVAPQGEPCSRGKGLKRPAAAMKRPAGKRPREEAATVEPEVGGYHNVVFQAKTHGKCKVEYYTHKSYIRRFQEDAKKWVMVLGCTHPKHHKKVCALLVPHVKRGCLREALLQVRAECCWMAVKETKKAEPSSYSEESEEETREVEPVVSVKSKSMPAPARSGMGDAAPAGSGKPDASHVVPKGSPPPPPLPPSENDRRADSEETEEALRGPRARSLMRPPRSPSPRAVGATPKSAALGKKRDGDTGHGGKGHGGKGYGGKGHGKEGREQCMHCWKPLPAFQVAEAQRAAEQLKQDRQDAYEAHGGHVPFPDDPFYGEERSKNRGRAHAAHEDRGREVHRKRAHAVHGEAGRAPGSGRRERGLEQICPKRKDKTERTAPAAEEREILRVRETRPEKKCKEVTLKAAKKDKGDRKTEKAKVAYVLVRKPSKKRKQQKMVLVSSSPSPEVVRRRKRDSPDEDDDSDTPGDMVLERTGRGTYRVVRVLACRTDVGMASVSGAATPSASAATAPACAASEAPSAPDSLSCKLCCRTLPSSAPGRMRGKSWTCRHCLSLETMLYRHLGSTEAQGWSVDSRDDFFRKATSLMNLAGCTWSTVKTLIVECQATRLIKEQSNQVTAKSLPLEVWLKKGWKKEAVEQYPSEEDPNLGTLYAIPVKSTTMKEAKQLIEEQMQRKEKEVMGKKNNGKRSDKAEETQEQEWDVVPHKPATGGEGRPGKKAKTSTSTAAAKEKADKSALRAASQANKANESMALLAAKATGMLSKMLKSSQTLLQQAEKANVDLPEQMKSLEQAVERATMWNKACVDALPLATAAKGTGARLADLPFTAKDLQDFIKATAEVQKEIRAAAKVLKEKEKTAEGGETAEKCTVCSGKKRRDVVCIRKLSKEEEDNLKECLAVPNVAESRILKIWNIAGHLRKNACEVKQSQMQSLSAERLRDARACYRKWPVPETNEVVWLPCLPALLQHVVEVPVWHNALIQAHAAANGLLRPILYHDDVTCGNILVVHKVKKITAVYLSFKEMRPHVGLEAAWLPLLVIQRLQQDKIPGGLSRILAHMVKEIAREVAPGGLKLDFGDQTLCFTLSDQFLFLSDMEAQRATWSTKGSAGLKPCMFCSNIISKQALPAGDPEGTFATIASAAWQDFCPISDEDFANAAKHLATLTKRSERDAWEKAYGLAWDANSILADPNALHLLPPSLACNDVLHNHYCNGIASLEISLVVEMLQENEISLTDLRDLSVSGAWRRPRKTEKMSQTFLQRILSPKMFEGKSYKGDGTDTQPLVFMLWYVLHEKVPQKDEIVPSRQSFEWLHQCSRELRFLKTHFEAIRHEHQVTRLRDAQATHQAKFTAAYGEDACLPKHHHRFHLPASALKLGFLPHCEPHEAKHRCLKSGGLVDRQKGRLAAHNEIQTHLLSRFLETTKQQAMEHGLARWELLPPTRSAAEEWRRTLSDASLICGKQIQLLQHILRVEEPLFLNHLAYVVKDCLSGDQTGIWLRLRPLRLEHMQAWGSTHPLHLVLDFGASKPGCKGKLWLGGENASGDVRLLIENGISVVQPASRKPAPAESLQIKLMPWVDGTGLASGDVSLDDFLKTVDELIAMMLDGEAVLSCCKNGAHRSATETTIVVMRVTGWDAQRSANYVSQLRNLVDLDSTAPPSAFRRVPTKPIEFLKGNQDRILEGSLNLAANTVVTPIQFRSKARDLGFETKGAAPEDDGLRPRAKAMPAMPRTAGTQTGISSYEVISAPSGNDTLNTVSSQEMSSLSSSDTPPGSTKRLRREGGFVVVKDELATEEMRAQKLTDICDQLSLLNDKLLGNLRRSMRPPEPENPPKSKTADASAVASSASGQVQPATGLEKGEEGAAMGHVKPAGDEPEGKKTEEVIEVPDDPMGCVLAI</sequence>
<feature type="compositionally biased region" description="Basic and acidic residues" evidence="1">
    <location>
        <begin position="621"/>
        <end position="636"/>
    </location>
</feature>
<feature type="compositionally biased region" description="Basic and acidic residues" evidence="1">
    <location>
        <begin position="2242"/>
        <end position="2254"/>
    </location>
</feature>
<dbReference type="EMBL" id="CAMXCT020003168">
    <property type="protein sequence ID" value="CAL1156219.1"/>
    <property type="molecule type" value="Genomic_DNA"/>
</dbReference>
<feature type="compositionally biased region" description="Basic and acidic residues" evidence="1">
    <location>
        <begin position="2288"/>
        <end position="2300"/>
    </location>
</feature>
<feature type="region of interest" description="Disordered" evidence="1">
    <location>
        <begin position="2238"/>
        <end position="2315"/>
    </location>
</feature>
<feature type="region of interest" description="Disordered" evidence="1">
    <location>
        <begin position="2125"/>
        <end position="2199"/>
    </location>
</feature>
<feature type="compositionally biased region" description="Basic and acidic residues" evidence="1">
    <location>
        <begin position="717"/>
        <end position="731"/>
    </location>
</feature>
<feature type="compositionally biased region" description="Low complexity" evidence="1">
    <location>
        <begin position="2176"/>
        <end position="2186"/>
    </location>
</feature>
<reference evidence="2" key="1">
    <citation type="submission" date="2022-10" db="EMBL/GenBank/DDBJ databases">
        <authorList>
            <person name="Chen Y."/>
            <person name="Dougan E. K."/>
            <person name="Chan C."/>
            <person name="Rhodes N."/>
            <person name="Thang M."/>
        </authorList>
    </citation>
    <scope>NUCLEOTIDE SEQUENCE</scope>
</reference>
<evidence type="ECO:0000313" key="3">
    <source>
        <dbReference type="EMBL" id="CAL1156219.1"/>
    </source>
</evidence>
<dbReference type="EMBL" id="CAMXCT010003168">
    <property type="protein sequence ID" value="CAI4002844.1"/>
    <property type="molecule type" value="Genomic_DNA"/>
</dbReference>
<feature type="compositionally biased region" description="Polar residues" evidence="1">
    <location>
        <begin position="2166"/>
        <end position="2175"/>
    </location>
</feature>
<name>A0A9P1G6K7_9DINO</name>
<feature type="region of interest" description="Disordered" evidence="1">
    <location>
        <begin position="555"/>
        <end position="694"/>
    </location>
</feature>
<feature type="region of interest" description="Disordered" evidence="1">
    <location>
        <begin position="712"/>
        <end position="822"/>
    </location>
</feature>